<name>A0A232FFN9_9HYME</name>
<reference evidence="1 2" key="1">
    <citation type="journal article" date="2017" name="Curr. Biol.">
        <title>The Evolution of Venom by Co-option of Single-Copy Genes.</title>
        <authorList>
            <person name="Martinson E.O."/>
            <person name="Mrinalini"/>
            <person name="Kelkar Y.D."/>
            <person name="Chang C.H."/>
            <person name="Werren J.H."/>
        </authorList>
    </citation>
    <scope>NUCLEOTIDE SEQUENCE [LARGE SCALE GENOMIC DNA]</scope>
    <source>
        <strain evidence="1 2">Alberta</strain>
        <tissue evidence="1">Whole body</tissue>
    </source>
</reference>
<dbReference type="AlphaFoldDB" id="A0A232FFN9"/>
<evidence type="ECO:0000313" key="1">
    <source>
        <dbReference type="EMBL" id="OXU29268.1"/>
    </source>
</evidence>
<comment type="caution">
    <text evidence="1">The sequence shown here is derived from an EMBL/GenBank/DDBJ whole genome shotgun (WGS) entry which is preliminary data.</text>
</comment>
<sequence>MLHTSMTLLCPAQGFPVPMYRTSWQCTAEISQYGKFTDVSSYAQGCDDSFMSCPRVSCPDVQVTYRNNSNKSKIMVRNLKSYLKQKAVRFLLSK</sequence>
<dbReference type="EMBL" id="NNAY01000317">
    <property type="protein sequence ID" value="OXU29268.1"/>
    <property type="molecule type" value="Genomic_DNA"/>
</dbReference>
<proteinExistence type="predicted"/>
<keyword evidence="2" id="KW-1185">Reference proteome</keyword>
<gene>
    <name evidence="1" type="ORF">TSAR_012208</name>
</gene>
<dbReference type="Proteomes" id="UP000215335">
    <property type="component" value="Unassembled WGS sequence"/>
</dbReference>
<accession>A0A232FFN9</accession>
<protein>
    <submittedName>
        <fullName evidence="1">Uncharacterized protein</fullName>
    </submittedName>
</protein>
<organism evidence="1 2">
    <name type="scientific">Trichomalopsis sarcophagae</name>
    <dbReference type="NCBI Taxonomy" id="543379"/>
    <lineage>
        <taxon>Eukaryota</taxon>
        <taxon>Metazoa</taxon>
        <taxon>Ecdysozoa</taxon>
        <taxon>Arthropoda</taxon>
        <taxon>Hexapoda</taxon>
        <taxon>Insecta</taxon>
        <taxon>Pterygota</taxon>
        <taxon>Neoptera</taxon>
        <taxon>Endopterygota</taxon>
        <taxon>Hymenoptera</taxon>
        <taxon>Apocrita</taxon>
        <taxon>Proctotrupomorpha</taxon>
        <taxon>Chalcidoidea</taxon>
        <taxon>Pteromalidae</taxon>
        <taxon>Pteromalinae</taxon>
        <taxon>Trichomalopsis</taxon>
    </lineage>
</organism>
<evidence type="ECO:0000313" key="2">
    <source>
        <dbReference type="Proteomes" id="UP000215335"/>
    </source>
</evidence>